<dbReference type="EMBL" id="JAHDYR010000064">
    <property type="protein sequence ID" value="KAG9390385.1"/>
    <property type="molecule type" value="Genomic_DNA"/>
</dbReference>
<comment type="caution">
    <text evidence="2">The sequence shown here is derived from an EMBL/GenBank/DDBJ whole genome shotgun (WGS) entry which is preliminary data.</text>
</comment>
<dbReference type="InterPro" id="IPR016181">
    <property type="entry name" value="Acyl_CoA_acyltransferase"/>
</dbReference>
<dbReference type="PANTHER" id="PTHR42791">
    <property type="entry name" value="GNAT FAMILY ACETYLTRANSFERASE"/>
    <property type="match status" value="1"/>
</dbReference>
<dbReference type="PANTHER" id="PTHR42791:SF1">
    <property type="entry name" value="N-ACETYLTRANSFERASE DOMAIN-CONTAINING PROTEIN"/>
    <property type="match status" value="1"/>
</dbReference>
<dbReference type="InterPro" id="IPR052523">
    <property type="entry name" value="Trichothecene_AcTrans"/>
</dbReference>
<evidence type="ECO:0000313" key="2">
    <source>
        <dbReference type="EMBL" id="KAG9390385.1"/>
    </source>
</evidence>
<name>A0A8J6E774_9EUKA</name>
<feature type="compositionally biased region" description="Basic and acidic residues" evidence="1">
    <location>
        <begin position="14"/>
        <end position="24"/>
    </location>
</feature>
<accession>A0A8J6E774</accession>
<dbReference type="AlphaFoldDB" id="A0A8J6E774"/>
<evidence type="ECO:0000256" key="1">
    <source>
        <dbReference type="SAM" id="MobiDB-lite"/>
    </source>
</evidence>
<reference evidence="2" key="1">
    <citation type="submission" date="2021-05" db="EMBL/GenBank/DDBJ databases">
        <title>A free-living protist that lacks canonical eukaryotic 1 DNA replication and segregation systems.</title>
        <authorList>
            <person name="Salas-Leiva D.E."/>
            <person name="Tromer E.C."/>
            <person name="Curtis B.A."/>
            <person name="Jerlstrom-Hultqvist J."/>
            <person name="Kolisko M."/>
            <person name="Yi Z."/>
            <person name="Salas-Leiva J.S."/>
            <person name="Gallot-Lavallee L."/>
            <person name="Kops G.J.P.L."/>
            <person name="Archibald J.M."/>
            <person name="Simpson A.G.B."/>
            <person name="Roger A.J."/>
        </authorList>
    </citation>
    <scope>NUCLEOTIDE SEQUENCE</scope>
    <source>
        <strain evidence="2">BICM</strain>
    </source>
</reference>
<feature type="compositionally biased region" description="Polar residues" evidence="1">
    <location>
        <begin position="1"/>
        <end position="13"/>
    </location>
</feature>
<evidence type="ECO:0000313" key="3">
    <source>
        <dbReference type="Proteomes" id="UP000717585"/>
    </source>
</evidence>
<feature type="region of interest" description="Disordered" evidence="1">
    <location>
        <begin position="1"/>
        <end position="24"/>
    </location>
</feature>
<keyword evidence="3" id="KW-1185">Reference proteome</keyword>
<gene>
    <name evidence="2" type="ORF">J8273_7735</name>
</gene>
<organism evidence="2 3">
    <name type="scientific">Carpediemonas membranifera</name>
    <dbReference type="NCBI Taxonomy" id="201153"/>
    <lineage>
        <taxon>Eukaryota</taxon>
        <taxon>Metamonada</taxon>
        <taxon>Carpediemonas-like organisms</taxon>
        <taxon>Carpediemonas</taxon>
    </lineage>
</organism>
<dbReference type="Gene3D" id="3.40.630.30">
    <property type="match status" value="1"/>
</dbReference>
<proteinExistence type="predicted"/>
<sequence>MTQNENAEPTPQETEAKSENHAMNDHSKIDLRVVPCVGRNLRNQLADLMVTAFVDDPNAIWHHKSYKSAEHKFRRLLHDLFIAEILSAKAHGLVQCTMQGDTVVGGIIAVPSAHIKKFDTMVTLRYAKRVLGHLPTVSTMVNLALTDMWDARHRSKIMKGRPFIYLFAIGVNLRGQGVGGVQMRQLTAIADILGLPIYLENSKDKNLPFYGRFGFEVQEKAVVREKKDGPVLWLMVREPQKAGPAPPANAV</sequence>
<protein>
    <submittedName>
        <fullName evidence="2">Acetyltransferase</fullName>
    </submittedName>
</protein>
<dbReference type="SUPFAM" id="SSF55729">
    <property type="entry name" value="Acyl-CoA N-acyltransferases (Nat)"/>
    <property type="match status" value="1"/>
</dbReference>
<dbReference type="Proteomes" id="UP000717585">
    <property type="component" value="Unassembled WGS sequence"/>
</dbReference>